<dbReference type="AlphaFoldDB" id="A0AAD5STF3"/>
<proteinExistence type="predicted"/>
<dbReference type="Gene3D" id="1.20.1070.10">
    <property type="entry name" value="Rhodopsin 7-helix transmembrane proteins"/>
    <property type="match status" value="1"/>
</dbReference>
<protein>
    <submittedName>
        <fullName evidence="2">Uncharacterized protein</fullName>
    </submittedName>
</protein>
<gene>
    <name evidence="2" type="ORF">HK100_006181</name>
</gene>
<keyword evidence="3" id="KW-1185">Reference proteome</keyword>
<organism evidence="2 3">
    <name type="scientific">Physocladia obscura</name>
    <dbReference type="NCBI Taxonomy" id="109957"/>
    <lineage>
        <taxon>Eukaryota</taxon>
        <taxon>Fungi</taxon>
        <taxon>Fungi incertae sedis</taxon>
        <taxon>Chytridiomycota</taxon>
        <taxon>Chytridiomycota incertae sedis</taxon>
        <taxon>Chytridiomycetes</taxon>
        <taxon>Chytridiales</taxon>
        <taxon>Chytriomycetaceae</taxon>
        <taxon>Physocladia</taxon>
    </lineage>
</organism>
<evidence type="ECO:0000313" key="2">
    <source>
        <dbReference type="EMBL" id="KAJ3094322.1"/>
    </source>
</evidence>
<accession>A0AAD5STF3</accession>
<dbReference type="Proteomes" id="UP001211907">
    <property type="component" value="Unassembled WGS sequence"/>
</dbReference>
<sequence>MPIFANGNHGYGALRCRAWHHDSFQIKPHYSTPGPHLALFAYNMLPQQFGCRNTVSEQYQRKLLKNGPCLSFQYRYIMQLYTWSPQFESAKAAFTFLGLLWLLIANMQLAISRYFVFKELPNDITAKYFHIISGFGIIMSAIDIWIYSSSEVGVVNSFEPTTAYPLQRTAWTIAVLLVPIITLIVVVGVYAATYRLIAKTLRHNLEVVAARHGTRALDETRLKIQRKVWITCVWMAACSLAVYAPPTVALWLASALHATSDAFPAWLLGILGEFILLDAILTPISLLFFMPHIRNFLFHGANAHKQLVNPGSPEFQGYPLSP</sequence>
<feature type="transmembrane region" description="Helical" evidence="1">
    <location>
        <begin position="228"/>
        <end position="253"/>
    </location>
</feature>
<feature type="transmembrane region" description="Helical" evidence="1">
    <location>
        <begin position="128"/>
        <end position="148"/>
    </location>
</feature>
<feature type="transmembrane region" description="Helical" evidence="1">
    <location>
        <begin position="265"/>
        <end position="289"/>
    </location>
</feature>
<keyword evidence="1" id="KW-0812">Transmembrane</keyword>
<feature type="transmembrane region" description="Helical" evidence="1">
    <location>
        <begin position="168"/>
        <end position="192"/>
    </location>
</feature>
<keyword evidence="1" id="KW-0472">Membrane</keyword>
<evidence type="ECO:0000313" key="3">
    <source>
        <dbReference type="Proteomes" id="UP001211907"/>
    </source>
</evidence>
<feature type="transmembrane region" description="Helical" evidence="1">
    <location>
        <begin position="92"/>
        <end position="116"/>
    </location>
</feature>
<keyword evidence="1" id="KW-1133">Transmembrane helix</keyword>
<comment type="caution">
    <text evidence="2">The sequence shown here is derived from an EMBL/GenBank/DDBJ whole genome shotgun (WGS) entry which is preliminary data.</text>
</comment>
<evidence type="ECO:0000256" key="1">
    <source>
        <dbReference type="SAM" id="Phobius"/>
    </source>
</evidence>
<reference evidence="2" key="1">
    <citation type="submission" date="2020-05" db="EMBL/GenBank/DDBJ databases">
        <title>Phylogenomic resolution of chytrid fungi.</title>
        <authorList>
            <person name="Stajich J.E."/>
            <person name="Amses K."/>
            <person name="Simmons R."/>
            <person name="Seto K."/>
            <person name="Myers J."/>
            <person name="Bonds A."/>
            <person name="Quandt C.A."/>
            <person name="Barry K."/>
            <person name="Liu P."/>
            <person name="Grigoriev I."/>
            <person name="Longcore J.E."/>
            <person name="James T.Y."/>
        </authorList>
    </citation>
    <scope>NUCLEOTIDE SEQUENCE</scope>
    <source>
        <strain evidence="2">JEL0513</strain>
    </source>
</reference>
<dbReference type="EMBL" id="JADGJH010002876">
    <property type="protein sequence ID" value="KAJ3094322.1"/>
    <property type="molecule type" value="Genomic_DNA"/>
</dbReference>
<name>A0AAD5STF3_9FUNG</name>